<reference evidence="6 7" key="1">
    <citation type="journal article" date="2019" name="Nat. Med.">
        <title>A library of human gut bacterial isolates paired with longitudinal multiomics data enables mechanistic microbiome research.</title>
        <authorList>
            <person name="Poyet M."/>
            <person name="Groussin M."/>
            <person name="Gibbons S.M."/>
            <person name="Avila-Pacheco J."/>
            <person name="Jiang X."/>
            <person name="Kearney S.M."/>
            <person name="Perrotta A.R."/>
            <person name="Berdy B."/>
            <person name="Zhao S."/>
            <person name="Lieberman T.D."/>
            <person name="Swanson P.K."/>
            <person name="Smith M."/>
            <person name="Roesemann S."/>
            <person name="Alexander J.E."/>
            <person name="Rich S.A."/>
            <person name="Livny J."/>
            <person name="Vlamakis H."/>
            <person name="Clish C."/>
            <person name="Bullock K."/>
            <person name="Deik A."/>
            <person name="Scott J."/>
            <person name="Pierce K.A."/>
            <person name="Xavier R.J."/>
            <person name="Alm E.J."/>
        </authorList>
    </citation>
    <scope>NUCLEOTIDE SEQUENCE [LARGE SCALE GENOMIC DNA]</scope>
    <source>
        <strain evidence="4 7">BIOML-A14</strain>
        <strain evidence="3 6">BIOML-A15</strain>
    </source>
</reference>
<proteinExistence type="predicted"/>
<dbReference type="AlphaFoldDB" id="A0A139KRF5"/>
<evidence type="ECO:0000259" key="2">
    <source>
        <dbReference type="Pfam" id="PF00535"/>
    </source>
</evidence>
<evidence type="ECO:0000313" key="5">
    <source>
        <dbReference type="EMBL" id="MDC2743018.1"/>
    </source>
</evidence>
<evidence type="ECO:0000313" key="6">
    <source>
        <dbReference type="Proteomes" id="UP000424805"/>
    </source>
</evidence>
<dbReference type="Proteomes" id="UP001219389">
    <property type="component" value="Unassembled WGS sequence"/>
</dbReference>
<dbReference type="Gene3D" id="3.90.550.10">
    <property type="entry name" value="Spore Coat Polysaccharide Biosynthesis Protein SpsA, Chain A"/>
    <property type="match status" value="1"/>
</dbReference>
<keyword evidence="5" id="KW-0328">Glycosyltransferase</keyword>
<dbReference type="PANTHER" id="PTHR22916">
    <property type="entry name" value="GLYCOSYLTRANSFERASE"/>
    <property type="match status" value="1"/>
</dbReference>
<evidence type="ECO:0000313" key="4">
    <source>
        <dbReference type="EMBL" id="KAA4662276.1"/>
    </source>
</evidence>
<keyword evidence="1" id="KW-0472">Membrane</keyword>
<accession>A0A139KRF5</accession>
<feature type="transmembrane region" description="Helical" evidence="1">
    <location>
        <begin position="194"/>
        <end position="211"/>
    </location>
</feature>
<dbReference type="GO" id="GO:0016758">
    <property type="term" value="F:hexosyltransferase activity"/>
    <property type="evidence" value="ECO:0007669"/>
    <property type="project" value="UniProtKB-ARBA"/>
</dbReference>
<dbReference type="Pfam" id="PF00535">
    <property type="entry name" value="Glycos_transf_2"/>
    <property type="match status" value="1"/>
</dbReference>
<reference evidence="5" key="2">
    <citation type="submission" date="2022-10" db="EMBL/GenBank/DDBJ databases">
        <title>Human gut microbiome strain richness.</title>
        <authorList>
            <person name="Chen-Liaw A."/>
        </authorList>
    </citation>
    <scope>NUCLEOTIDE SEQUENCE</scope>
    <source>
        <strain evidence="5">BSD2780120875st1_E1_BSD2780120875_150330</strain>
    </source>
</reference>
<name>A0A139KRF5_BACOV</name>
<evidence type="ECO:0000256" key="1">
    <source>
        <dbReference type="SAM" id="Phobius"/>
    </source>
</evidence>
<dbReference type="EMBL" id="JAQNZF010000014">
    <property type="protein sequence ID" value="MDC2743018.1"/>
    <property type="molecule type" value="Genomic_DNA"/>
</dbReference>
<dbReference type="EMBL" id="VWFO01000029">
    <property type="protein sequence ID" value="KAA4662276.1"/>
    <property type="molecule type" value="Genomic_DNA"/>
</dbReference>
<evidence type="ECO:0000313" key="7">
    <source>
        <dbReference type="Proteomes" id="UP000435985"/>
    </source>
</evidence>
<organism evidence="4 7">
    <name type="scientific">Bacteroides ovatus</name>
    <dbReference type="NCBI Taxonomy" id="28116"/>
    <lineage>
        <taxon>Bacteria</taxon>
        <taxon>Pseudomonadati</taxon>
        <taxon>Bacteroidota</taxon>
        <taxon>Bacteroidia</taxon>
        <taxon>Bacteroidales</taxon>
        <taxon>Bacteroidaceae</taxon>
        <taxon>Bacteroides</taxon>
    </lineage>
</organism>
<comment type="caution">
    <text evidence="4">The sequence shown here is derived from an EMBL/GenBank/DDBJ whole genome shotgun (WGS) entry which is preliminary data.</text>
</comment>
<dbReference type="RefSeq" id="WP_004309195.1">
    <property type="nucleotide sequence ID" value="NZ_CAKJYS010000001.1"/>
</dbReference>
<dbReference type="InterPro" id="IPR001173">
    <property type="entry name" value="Glyco_trans_2-like"/>
</dbReference>
<gene>
    <name evidence="3" type="ORF">F3B90_21580</name>
    <name evidence="4" type="ORF">F3B98_19370</name>
    <name evidence="5" type="ORF">PO382_12360</name>
</gene>
<dbReference type="Proteomes" id="UP000424805">
    <property type="component" value="Unassembled WGS sequence"/>
</dbReference>
<evidence type="ECO:0000313" key="3">
    <source>
        <dbReference type="EMBL" id="KAA4621892.1"/>
    </source>
</evidence>
<feature type="transmembrane region" description="Helical" evidence="1">
    <location>
        <begin position="163"/>
        <end position="182"/>
    </location>
</feature>
<dbReference type="SUPFAM" id="SSF53448">
    <property type="entry name" value="Nucleotide-diphospho-sugar transferases"/>
    <property type="match status" value="1"/>
</dbReference>
<dbReference type="EC" id="2.4.-.-" evidence="5"/>
<keyword evidence="1" id="KW-0812">Transmembrane</keyword>
<dbReference type="CDD" id="cd00761">
    <property type="entry name" value="Glyco_tranf_GTA_type"/>
    <property type="match status" value="1"/>
</dbReference>
<protein>
    <submittedName>
        <fullName evidence="4 5">Glycosyltransferase</fullName>
        <ecNumber evidence="5">2.4.-.-</ecNumber>
    </submittedName>
</protein>
<dbReference type="Proteomes" id="UP000435985">
    <property type="component" value="Unassembled WGS sequence"/>
</dbReference>
<keyword evidence="1" id="KW-1133">Transmembrane helix</keyword>
<keyword evidence="4" id="KW-0808">Transferase</keyword>
<sequence length="337" mass="39541">MFKLSICQPTYNRVYFIKDTTTKIIEQILSEHRENDVQLCFSDNGSTDGTKDIIEEMKRKYPTINFKINYFGENRGLDANHEQVMKMADGEWSILKGDDDYLMDGGLNKIFNLLDQNQDVDVIVSSPIGMSPELKPLQPIYFLREEVESLKVNFKDEMAMRNYFLLCNNILGLGTFISSVIYRTEAVKNVEAPVALKGCFYMSLFFYWNFLSKGKTLMYSKESYLYAMMPYASPYASGVKRDAIDFRAIYEVGDRLLPENLKYDFYQVCNRMYKYYSYIPRDQRKDFDKYLKPYLLKMKHPMANEIIRNTSSMIYLKLFIASLLSSKQVCRLKNTFK</sequence>
<feature type="domain" description="Glycosyltransferase 2-like" evidence="2">
    <location>
        <begin position="5"/>
        <end position="127"/>
    </location>
</feature>
<dbReference type="InterPro" id="IPR029044">
    <property type="entry name" value="Nucleotide-diphossugar_trans"/>
</dbReference>
<dbReference type="EMBL" id="VWFP01000028">
    <property type="protein sequence ID" value="KAA4621892.1"/>
    <property type="molecule type" value="Genomic_DNA"/>
</dbReference>